<dbReference type="AlphaFoldDB" id="A0A378W3I6"/>
<evidence type="ECO:0000256" key="4">
    <source>
        <dbReference type="ARBA" id="ARBA00049244"/>
    </source>
</evidence>
<keyword evidence="6" id="KW-0548">Nucleotidyltransferase</keyword>
<dbReference type="EMBL" id="UGRI01000001">
    <property type="protein sequence ID" value="SUA25044.1"/>
    <property type="molecule type" value="Genomic_DNA"/>
</dbReference>
<dbReference type="PANTHER" id="PTHR10133:SF27">
    <property type="entry name" value="DNA POLYMERASE NU"/>
    <property type="match status" value="1"/>
</dbReference>
<dbReference type="Pfam" id="PF00476">
    <property type="entry name" value="DNA_pol_A"/>
    <property type="match status" value="1"/>
</dbReference>
<feature type="domain" description="DNA-directed DNA polymerase family A palm" evidence="5">
    <location>
        <begin position="1"/>
        <end position="80"/>
    </location>
</feature>
<protein>
    <recommendedName>
        <fullName evidence="2">DNA-directed DNA polymerase</fullName>
        <ecNumber evidence="2">2.7.7.7</ecNumber>
    </recommendedName>
</protein>
<dbReference type="GO" id="GO:0003887">
    <property type="term" value="F:DNA-directed DNA polymerase activity"/>
    <property type="evidence" value="ECO:0007669"/>
    <property type="project" value="UniProtKB-EC"/>
</dbReference>
<accession>A0A378W3I6</accession>
<name>A0A378W3I6_NEIGO</name>
<dbReference type="SUPFAM" id="SSF56672">
    <property type="entry name" value="DNA/RNA polymerases"/>
    <property type="match status" value="1"/>
</dbReference>
<evidence type="ECO:0000259" key="5">
    <source>
        <dbReference type="Pfam" id="PF00476"/>
    </source>
</evidence>
<keyword evidence="6" id="KW-0808">Transferase</keyword>
<proteinExistence type="predicted"/>
<dbReference type="GO" id="GO:0006261">
    <property type="term" value="P:DNA-templated DNA replication"/>
    <property type="evidence" value="ECO:0007669"/>
    <property type="project" value="InterPro"/>
</dbReference>
<evidence type="ECO:0000256" key="1">
    <source>
        <dbReference type="ARBA" id="ARBA00011541"/>
    </source>
</evidence>
<comment type="subunit">
    <text evidence="1">Single-chain monomer with multiple functions.</text>
</comment>
<evidence type="ECO:0000313" key="6">
    <source>
        <dbReference type="EMBL" id="SUA25044.1"/>
    </source>
</evidence>
<reference evidence="6" key="1">
    <citation type="submission" date="2018-06" db="EMBL/GenBank/DDBJ databases">
        <authorList>
            <consortium name="Pathogen Informatics"/>
            <person name="Doyle S."/>
        </authorList>
    </citation>
    <scope>NUCLEOTIDE SEQUENCE [LARGE SCALE GENOMIC DNA]</scope>
    <source>
        <strain evidence="6">NCTC11421</strain>
    </source>
</reference>
<gene>
    <name evidence="6" type="primary">polA_1</name>
    <name evidence="6" type="ORF">NCTC11421_03052</name>
</gene>
<dbReference type="PANTHER" id="PTHR10133">
    <property type="entry name" value="DNA POLYMERASE I"/>
    <property type="match status" value="1"/>
</dbReference>
<evidence type="ECO:0000256" key="2">
    <source>
        <dbReference type="ARBA" id="ARBA00012417"/>
    </source>
</evidence>
<organism evidence="6">
    <name type="scientific">Neisseria gonorrhoeae</name>
    <dbReference type="NCBI Taxonomy" id="485"/>
    <lineage>
        <taxon>Bacteria</taxon>
        <taxon>Pseudomonadati</taxon>
        <taxon>Pseudomonadota</taxon>
        <taxon>Betaproteobacteria</taxon>
        <taxon>Neisseriales</taxon>
        <taxon>Neisseriaceae</taxon>
        <taxon>Neisseria</taxon>
    </lineage>
</organism>
<dbReference type="InterPro" id="IPR001098">
    <property type="entry name" value="DNA-dir_DNA_pol_A_palm_dom"/>
</dbReference>
<sequence>MQGTASDLIKRAMINVRNWLSDGIGSKLVMQVHDELVLEVVETELDFVKEKLPQLMAKVDGGLLDVPLVAEVGVGENWEEAH</sequence>
<dbReference type="InterPro" id="IPR043502">
    <property type="entry name" value="DNA/RNA_pol_sf"/>
</dbReference>
<dbReference type="InterPro" id="IPR002298">
    <property type="entry name" value="DNA_polymerase_A"/>
</dbReference>
<dbReference type="GO" id="GO:0003677">
    <property type="term" value="F:DNA binding"/>
    <property type="evidence" value="ECO:0007669"/>
    <property type="project" value="InterPro"/>
</dbReference>
<dbReference type="GO" id="GO:0006302">
    <property type="term" value="P:double-strand break repair"/>
    <property type="evidence" value="ECO:0007669"/>
    <property type="project" value="TreeGrafter"/>
</dbReference>
<keyword evidence="3" id="KW-0235">DNA replication</keyword>
<comment type="catalytic activity">
    <reaction evidence="4">
        <text>DNA(n) + a 2'-deoxyribonucleoside 5'-triphosphate = DNA(n+1) + diphosphate</text>
        <dbReference type="Rhea" id="RHEA:22508"/>
        <dbReference type="Rhea" id="RHEA-COMP:17339"/>
        <dbReference type="Rhea" id="RHEA-COMP:17340"/>
        <dbReference type="ChEBI" id="CHEBI:33019"/>
        <dbReference type="ChEBI" id="CHEBI:61560"/>
        <dbReference type="ChEBI" id="CHEBI:173112"/>
        <dbReference type="EC" id="2.7.7.7"/>
    </reaction>
</comment>
<dbReference type="Gene3D" id="3.30.70.370">
    <property type="match status" value="1"/>
</dbReference>
<dbReference type="EC" id="2.7.7.7" evidence="2"/>
<evidence type="ECO:0000256" key="3">
    <source>
        <dbReference type="ARBA" id="ARBA00022705"/>
    </source>
</evidence>